<dbReference type="EMBL" id="VUMU01000006">
    <property type="protein sequence ID" value="MST57949.1"/>
    <property type="molecule type" value="Genomic_DNA"/>
</dbReference>
<dbReference type="InterPro" id="IPR056670">
    <property type="entry name" value="DUF7768"/>
</dbReference>
<accession>A0A6L5YIF0</accession>
<proteinExistence type="predicted"/>
<reference evidence="2 3" key="1">
    <citation type="submission" date="2019-08" db="EMBL/GenBank/DDBJ databases">
        <title>In-depth cultivation of the pig gut microbiome towards novel bacterial diversity and tailored functional studies.</title>
        <authorList>
            <person name="Wylensek D."/>
            <person name="Hitch T.C.A."/>
            <person name="Clavel T."/>
        </authorList>
    </citation>
    <scope>NUCLEOTIDE SEQUENCE [LARGE SCALE GENOMIC DNA]</scope>
    <source>
        <strain evidence="2 3">WCA3-601-WT-6H</strain>
    </source>
</reference>
<dbReference type="Proteomes" id="UP000476055">
    <property type="component" value="Unassembled WGS sequence"/>
</dbReference>
<feature type="domain" description="DUF7768" evidence="1">
    <location>
        <begin position="5"/>
        <end position="101"/>
    </location>
</feature>
<dbReference type="AlphaFoldDB" id="A0A6L5YIF0"/>
<protein>
    <recommendedName>
        <fullName evidence="1">DUF7768 domain-containing protein</fullName>
    </recommendedName>
</protein>
<evidence type="ECO:0000313" key="3">
    <source>
        <dbReference type="Proteomes" id="UP000476055"/>
    </source>
</evidence>
<evidence type="ECO:0000313" key="2">
    <source>
        <dbReference type="EMBL" id="MST57949.1"/>
    </source>
</evidence>
<dbReference type="RefSeq" id="WP_154496074.1">
    <property type="nucleotide sequence ID" value="NZ_VUMU01000006.1"/>
</dbReference>
<gene>
    <name evidence="2" type="ORF">FYJ59_06775</name>
</gene>
<organism evidence="2 3">
    <name type="scientific">Waltera intestinalis</name>
    <dbReference type="NCBI Taxonomy" id="2606635"/>
    <lineage>
        <taxon>Bacteria</taxon>
        <taxon>Bacillati</taxon>
        <taxon>Bacillota</taxon>
        <taxon>Clostridia</taxon>
        <taxon>Lachnospirales</taxon>
        <taxon>Lachnospiraceae</taxon>
        <taxon>Waltera</taxon>
    </lineage>
</organism>
<name>A0A6L5YIF0_9FIRM</name>
<sequence length="131" mass="14962">MKNSKVVFICAPYDAKDRADHVQEMERVAHFRNVVEGLYHYKTFAPGSYITGPEKEARDFRVEVEDIILKNCNAVFVCGSVVTAGMQVQIAKARVLNIPIYRMTEGDKGVLITLYEEKEKQNEMSICKTHF</sequence>
<comment type="caution">
    <text evidence="2">The sequence shown here is derived from an EMBL/GenBank/DDBJ whole genome shotgun (WGS) entry which is preliminary data.</text>
</comment>
<keyword evidence="3" id="KW-1185">Reference proteome</keyword>
<evidence type="ECO:0000259" key="1">
    <source>
        <dbReference type="Pfam" id="PF24963"/>
    </source>
</evidence>
<dbReference type="Pfam" id="PF24963">
    <property type="entry name" value="DUF7768"/>
    <property type="match status" value="1"/>
</dbReference>